<feature type="compositionally biased region" description="Gly residues" evidence="1">
    <location>
        <begin position="100"/>
        <end position="124"/>
    </location>
</feature>
<gene>
    <name evidence="2" type="ordered locus">Os07g0491700</name>
    <name evidence="2" type="ORF">OSNPB_070491700</name>
</gene>
<reference evidence="2 3" key="3">
    <citation type="journal article" date="2013" name="Rice">
        <title>Improvement of the Oryza sativa Nipponbare reference genome using next generation sequence and optical map data.</title>
        <authorList>
            <person name="Kawahara Y."/>
            <person name="de la Bastide M."/>
            <person name="Hamilton J.P."/>
            <person name="Kanamori H."/>
            <person name="McCombie W.R."/>
            <person name="Ouyang S."/>
            <person name="Schwartz D.C."/>
            <person name="Tanaka T."/>
            <person name="Wu J."/>
            <person name="Zhou S."/>
            <person name="Childs K.L."/>
            <person name="Davidson R.M."/>
            <person name="Lin H."/>
            <person name="Quesada-Ocampo L."/>
            <person name="Vaillancourt B."/>
            <person name="Sakai H."/>
            <person name="Lee S.S."/>
            <person name="Kim J."/>
            <person name="Numa H."/>
            <person name="Itoh T."/>
            <person name="Buell C.R."/>
            <person name="Matsumoto T."/>
        </authorList>
    </citation>
    <scope>NUCLEOTIDE SEQUENCE [LARGE SCALE GENOMIC DNA]</scope>
    <source>
        <strain evidence="3">cv. Nipponbare</strain>
    </source>
</reference>
<sequence>MDGCARTYRESSEASLPPKSMQMQRWLNASEGFLGLSANEARGTPLVAGTVRVLLAVCRAAGLVLLRVESGNSRASVPRRSDWAAAAAYRGGAALDGVGVGRGGKGAAPASGGEGGGQPAGGQGRPTAPGSAA</sequence>
<dbReference type="InParanoid" id="A0A0P0X609"/>
<dbReference type="PaxDb" id="39947-A0A0P0X609"/>
<dbReference type="EMBL" id="AP014963">
    <property type="protein sequence ID" value="BAT01557.1"/>
    <property type="molecule type" value="Genomic_DNA"/>
</dbReference>
<evidence type="ECO:0000313" key="2">
    <source>
        <dbReference type="EMBL" id="BAT01557.1"/>
    </source>
</evidence>
<dbReference type="Proteomes" id="UP000059680">
    <property type="component" value="Chromosome 7"/>
</dbReference>
<reference evidence="3" key="1">
    <citation type="journal article" date="2005" name="Nature">
        <title>The map-based sequence of the rice genome.</title>
        <authorList>
            <consortium name="International rice genome sequencing project (IRGSP)"/>
            <person name="Matsumoto T."/>
            <person name="Wu J."/>
            <person name="Kanamori H."/>
            <person name="Katayose Y."/>
            <person name="Fujisawa M."/>
            <person name="Namiki N."/>
            <person name="Mizuno H."/>
            <person name="Yamamoto K."/>
            <person name="Antonio B.A."/>
            <person name="Baba T."/>
            <person name="Sakata K."/>
            <person name="Nagamura Y."/>
            <person name="Aoki H."/>
            <person name="Arikawa K."/>
            <person name="Arita K."/>
            <person name="Bito T."/>
            <person name="Chiden Y."/>
            <person name="Fujitsuka N."/>
            <person name="Fukunaka R."/>
            <person name="Hamada M."/>
            <person name="Harada C."/>
            <person name="Hayashi A."/>
            <person name="Hijishita S."/>
            <person name="Honda M."/>
            <person name="Hosokawa S."/>
            <person name="Ichikawa Y."/>
            <person name="Idonuma A."/>
            <person name="Iijima M."/>
            <person name="Ikeda M."/>
            <person name="Ikeno M."/>
            <person name="Ito K."/>
            <person name="Ito S."/>
            <person name="Ito T."/>
            <person name="Ito Y."/>
            <person name="Ito Y."/>
            <person name="Iwabuchi A."/>
            <person name="Kamiya K."/>
            <person name="Karasawa W."/>
            <person name="Kurita K."/>
            <person name="Katagiri S."/>
            <person name="Kikuta A."/>
            <person name="Kobayashi H."/>
            <person name="Kobayashi N."/>
            <person name="Machita K."/>
            <person name="Maehara T."/>
            <person name="Masukawa M."/>
            <person name="Mizubayashi T."/>
            <person name="Mukai Y."/>
            <person name="Nagasaki H."/>
            <person name="Nagata Y."/>
            <person name="Naito S."/>
            <person name="Nakashima M."/>
            <person name="Nakama Y."/>
            <person name="Nakamichi Y."/>
            <person name="Nakamura M."/>
            <person name="Meguro A."/>
            <person name="Negishi M."/>
            <person name="Ohta I."/>
            <person name="Ohta T."/>
            <person name="Okamoto M."/>
            <person name="Ono N."/>
            <person name="Saji S."/>
            <person name="Sakaguchi M."/>
            <person name="Sakai K."/>
            <person name="Shibata M."/>
            <person name="Shimokawa T."/>
            <person name="Song J."/>
            <person name="Takazaki Y."/>
            <person name="Terasawa K."/>
            <person name="Tsugane M."/>
            <person name="Tsuji K."/>
            <person name="Ueda S."/>
            <person name="Waki K."/>
            <person name="Yamagata H."/>
            <person name="Yamamoto M."/>
            <person name="Yamamoto S."/>
            <person name="Yamane H."/>
            <person name="Yoshiki S."/>
            <person name="Yoshihara R."/>
            <person name="Yukawa K."/>
            <person name="Zhong H."/>
            <person name="Yano M."/>
            <person name="Yuan Q."/>
            <person name="Ouyang S."/>
            <person name="Liu J."/>
            <person name="Jones K.M."/>
            <person name="Gansberger K."/>
            <person name="Moffat K."/>
            <person name="Hill J."/>
            <person name="Bera J."/>
            <person name="Fadrosh D."/>
            <person name="Jin S."/>
            <person name="Johri S."/>
            <person name="Kim M."/>
            <person name="Overton L."/>
            <person name="Reardon M."/>
            <person name="Tsitrin T."/>
            <person name="Vuong H."/>
            <person name="Weaver B."/>
            <person name="Ciecko A."/>
            <person name="Tallon L."/>
            <person name="Jackson J."/>
            <person name="Pai G."/>
            <person name="Aken S.V."/>
            <person name="Utterback T."/>
            <person name="Reidmuller S."/>
            <person name="Feldblyum T."/>
            <person name="Hsiao J."/>
            <person name="Zismann V."/>
            <person name="Iobst S."/>
            <person name="de Vazeille A.R."/>
            <person name="Buell C.R."/>
            <person name="Ying K."/>
            <person name="Li Y."/>
            <person name="Lu T."/>
            <person name="Huang Y."/>
            <person name="Zhao Q."/>
            <person name="Feng Q."/>
            <person name="Zhang L."/>
            <person name="Zhu J."/>
            <person name="Weng Q."/>
            <person name="Mu J."/>
            <person name="Lu Y."/>
            <person name="Fan D."/>
            <person name="Liu Y."/>
            <person name="Guan J."/>
            <person name="Zhang Y."/>
            <person name="Yu S."/>
            <person name="Liu X."/>
            <person name="Zhang Y."/>
            <person name="Hong G."/>
            <person name="Han B."/>
            <person name="Choisne N."/>
            <person name="Demange N."/>
            <person name="Orjeda G."/>
            <person name="Samain S."/>
            <person name="Cattolico L."/>
            <person name="Pelletier E."/>
            <person name="Couloux A."/>
            <person name="Segurens B."/>
            <person name="Wincker P."/>
            <person name="D'Hont A."/>
            <person name="Scarpelli C."/>
            <person name="Weissenbach J."/>
            <person name="Salanoubat M."/>
            <person name="Quetier F."/>
            <person name="Yu Y."/>
            <person name="Kim H.R."/>
            <person name="Rambo T."/>
            <person name="Currie J."/>
            <person name="Collura K."/>
            <person name="Luo M."/>
            <person name="Yang T."/>
            <person name="Ammiraju J.S.S."/>
            <person name="Engler F."/>
            <person name="Soderlund C."/>
            <person name="Wing R.A."/>
            <person name="Palmer L.E."/>
            <person name="de la Bastide M."/>
            <person name="Spiegel L."/>
            <person name="Nascimento L."/>
            <person name="Zutavern T."/>
            <person name="O'Shaughnessy A."/>
            <person name="Dike S."/>
            <person name="Dedhia N."/>
            <person name="Preston R."/>
            <person name="Balija V."/>
            <person name="McCombie W.R."/>
            <person name="Chow T."/>
            <person name="Chen H."/>
            <person name="Chung M."/>
            <person name="Chen C."/>
            <person name="Shaw J."/>
            <person name="Wu H."/>
            <person name="Hsiao K."/>
            <person name="Chao Y."/>
            <person name="Chu M."/>
            <person name="Cheng C."/>
            <person name="Hour A."/>
            <person name="Lee P."/>
            <person name="Lin S."/>
            <person name="Lin Y."/>
            <person name="Liou J."/>
            <person name="Liu S."/>
            <person name="Hsing Y."/>
            <person name="Raghuvanshi S."/>
            <person name="Mohanty A."/>
            <person name="Bharti A.K."/>
            <person name="Gaur A."/>
            <person name="Gupta V."/>
            <person name="Kumar D."/>
            <person name="Ravi V."/>
            <person name="Vij S."/>
            <person name="Kapur A."/>
            <person name="Khurana P."/>
            <person name="Khurana P."/>
            <person name="Khurana J.P."/>
            <person name="Tyagi A.K."/>
            <person name="Gaikwad K."/>
            <person name="Singh A."/>
            <person name="Dalal V."/>
            <person name="Srivastava S."/>
            <person name="Dixit A."/>
            <person name="Pal A.K."/>
            <person name="Ghazi I.A."/>
            <person name="Yadav M."/>
            <person name="Pandit A."/>
            <person name="Bhargava A."/>
            <person name="Sureshbabu K."/>
            <person name="Batra K."/>
            <person name="Sharma T.R."/>
            <person name="Mohapatra T."/>
            <person name="Singh N.K."/>
            <person name="Messing J."/>
            <person name="Nelson A.B."/>
            <person name="Fuks G."/>
            <person name="Kavchok S."/>
            <person name="Keizer G."/>
            <person name="Linton E."/>
            <person name="Llaca V."/>
            <person name="Song R."/>
            <person name="Tanyolac B."/>
            <person name="Young S."/>
            <person name="Ho-Il K."/>
            <person name="Hahn J.H."/>
            <person name="Sangsakoo G."/>
            <person name="Vanavichit A."/>
            <person name="de Mattos Luiz.A.T."/>
            <person name="Zimmer P.D."/>
            <person name="Malone G."/>
            <person name="Dellagostin O."/>
            <person name="de Oliveira A.C."/>
            <person name="Bevan M."/>
            <person name="Bancroft I."/>
            <person name="Minx P."/>
            <person name="Cordum H."/>
            <person name="Wilson R."/>
            <person name="Cheng Z."/>
            <person name="Jin W."/>
            <person name="Jiang J."/>
            <person name="Leong S.A."/>
            <person name="Iwama H."/>
            <person name="Gojobori T."/>
            <person name="Itoh T."/>
            <person name="Niimura Y."/>
            <person name="Fujii Y."/>
            <person name="Habara T."/>
            <person name="Sakai H."/>
            <person name="Sato Y."/>
            <person name="Wilson G."/>
            <person name="Kumar K."/>
            <person name="McCouch S."/>
            <person name="Juretic N."/>
            <person name="Hoen D."/>
            <person name="Wright S."/>
            <person name="Bruskiewich R."/>
            <person name="Bureau T."/>
            <person name="Miyao A."/>
            <person name="Hirochika H."/>
            <person name="Nishikawa T."/>
            <person name="Kadowaki K."/>
            <person name="Sugiura M."/>
            <person name="Burr B."/>
            <person name="Sasaki T."/>
        </authorList>
    </citation>
    <scope>NUCLEOTIDE SEQUENCE [LARGE SCALE GENOMIC DNA]</scope>
    <source>
        <strain evidence="3">cv. Nipponbare</strain>
    </source>
</reference>
<reference evidence="2 3" key="2">
    <citation type="journal article" date="2013" name="Plant Cell Physiol.">
        <title>Rice Annotation Project Database (RAP-DB): an integrative and interactive database for rice genomics.</title>
        <authorList>
            <person name="Sakai H."/>
            <person name="Lee S.S."/>
            <person name="Tanaka T."/>
            <person name="Numa H."/>
            <person name="Kim J."/>
            <person name="Kawahara Y."/>
            <person name="Wakimoto H."/>
            <person name="Yang C.C."/>
            <person name="Iwamoto M."/>
            <person name="Abe T."/>
            <person name="Yamada Y."/>
            <person name="Muto A."/>
            <person name="Inokuchi H."/>
            <person name="Ikemura T."/>
            <person name="Matsumoto T."/>
            <person name="Sasaki T."/>
            <person name="Itoh T."/>
        </authorList>
    </citation>
    <scope>NUCLEOTIDE SEQUENCE [LARGE SCALE GENOMIC DNA]</scope>
    <source>
        <strain evidence="3">cv. Nipponbare</strain>
    </source>
</reference>
<organism evidence="2 3">
    <name type="scientific">Oryza sativa subsp. japonica</name>
    <name type="common">Rice</name>
    <dbReference type="NCBI Taxonomy" id="39947"/>
    <lineage>
        <taxon>Eukaryota</taxon>
        <taxon>Viridiplantae</taxon>
        <taxon>Streptophyta</taxon>
        <taxon>Embryophyta</taxon>
        <taxon>Tracheophyta</taxon>
        <taxon>Spermatophyta</taxon>
        <taxon>Magnoliopsida</taxon>
        <taxon>Liliopsida</taxon>
        <taxon>Poales</taxon>
        <taxon>Poaceae</taxon>
        <taxon>BOP clade</taxon>
        <taxon>Oryzoideae</taxon>
        <taxon>Oryzeae</taxon>
        <taxon>Oryzinae</taxon>
        <taxon>Oryza</taxon>
        <taxon>Oryza sativa</taxon>
    </lineage>
</organism>
<dbReference type="AlphaFoldDB" id="A0A0P0X609"/>
<feature type="region of interest" description="Disordered" evidence="1">
    <location>
        <begin position="100"/>
        <end position="133"/>
    </location>
</feature>
<protein>
    <submittedName>
        <fullName evidence="2">Os07g0491700 protein</fullName>
    </submittedName>
</protein>
<name>A0A0P0X609_ORYSJ</name>
<proteinExistence type="predicted"/>
<accession>A0A0P0X609</accession>
<evidence type="ECO:0000313" key="3">
    <source>
        <dbReference type="Proteomes" id="UP000059680"/>
    </source>
</evidence>
<keyword evidence="3" id="KW-1185">Reference proteome</keyword>
<evidence type="ECO:0000256" key="1">
    <source>
        <dbReference type="SAM" id="MobiDB-lite"/>
    </source>
</evidence>